<keyword evidence="1" id="KW-0812">Transmembrane</keyword>
<gene>
    <name evidence="2" type="ORF">DV701_05540</name>
</gene>
<dbReference type="EMBL" id="CP031229">
    <property type="protein sequence ID" value="AXH95655.1"/>
    <property type="molecule type" value="Genomic_DNA"/>
</dbReference>
<keyword evidence="1" id="KW-0472">Membrane</keyword>
<dbReference type="KEGG" id="orn:DV701_05540"/>
<evidence type="ECO:0000256" key="1">
    <source>
        <dbReference type="SAM" id="Phobius"/>
    </source>
</evidence>
<organism evidence="2 3">
    <name type="scientific">Ornithinimicrobium avium</name>
    <dbReference type="NCBI Taxonomy" id="2283195"/>
    <lineage>
        <taxon>Bacteria</taxon>
        <taxon>Bacillati</taxon>
        <taxon>Actinomycetota</taxon>
        <taxon>Actinomycetes</taxon>
        <taxon>Micrococcales</taxon>
        <taxon>Ornithinimicrobiaceae</taxon>
        <taxon>Ornithinimicrobium</taxon>
    </lineage>
</organism>
<dbReference type="RefSeq" id="WP_114927420.1">
    <property type="nucleotide sequence ID" value="NZ_CP031229.1"/>
</dbReference>
<protein>
    <submittedName>
        <fullName evidence="2">Flp family type IVb pilin</fullName>
    </submittedName>
</protein>
<dbReference type="InterPro" id="IPR007047">
    <property type="entry name" value="Flp_Fap"/>
</dbReference>
<keyword evidence="3" id="KW-1185">Reference proteome</keyword>
<dbReference type="Proteomes" id="UP000253790">
    <property type="component" value="Chromosome"/>
</dbReference>
<dbReference type="AlphaFoldDB" id="A0A345NKU7"/>
<evidence type="ECO:0000313" key="3">
    <source>
        <dbReference type="Proteomes" id="UP000253790"/>
    </source>
</evidence>
<sequence length="65" mass="6732">MAAIFYTLATLKDRLVEADKERGATAVEYGLLVALIAAVIIGTVVILGGRINTAFQTIVTALPGG</sequence>
<accession>A0A345NKU7</accession>
<proteinExistence type="predicted"/>
<name>A0A345NKU7_9MICO</name>
<dbReference type="Pfam" id="PF04964">
    <property type="entry name" value="Flp_Fap"/>
    <property type="match status" value="1"/>
</dbReference>
<dbReference type="OrthoDB" id="5121461at2"/>
<feature type="transmembrane region" description="Helical" evidence="1">
    <location>
        <begin position="29"/>
        <end position="48"/>
    </location>
</feature>
<evidence type="ECO:0000313" key="2">
    <source>
        <dbReference type="EMBL" id="AXH95655.1"/>
    </source>
</evidence>
<keyword evidence="1" id="KW-1133">Transmembrane helix</keyword>
<reference evidence="2 3" key="1">
    <citation type="submission" date="2018-07" db="EMBL/GenBank/DDBJ databases">
        <title>Complete genome sequencing of Ornithinimicrobium sp. AMA3305.</title>
        <authorList>
            <person name="Bae J.-W."/>
        </authorList>
    </citation>
    <scope>NUCLEOTIDE SEQUENCE [LARGE SCALE GENOMIC DNA]</scope>
    <source>
        <strain evidence="2 3">AMA3305</strain>
    </source>
</reference>